<keyword evidence="4" id="KW-0547">Nucleotide-binding</keyword>
<comment type="catalytic activity">
    <reaction evidence="8">
        <text>L-seryl-[protein] + ATP = O-phospho-L-seryl-[protein] + ADP + H(+)</text>
        <dbReference type="Rhea" id="RHEA:17989"/>
        <dbReference type="Rhea" id="RHEA-COMP:9863"/>
        <dbReference type="Rhea" id="RHEA-COMP:11604"/>
        <dbReference type="ChEBI" id="CHEBI:15378"/>
        <dbReference type="ChEBI" id="CHEBI:29999"/>
        <dbReference type="ChEBI" id="CHEBI:30616"/>
        <dbReference type="ChEBI" id="CHEBI:83421"/>
        <dbReference type="ChEBI" id="CHEBI:456216"/>
        <dbReference type="EC" id="2.7.11.1"/>
    </reaction>
</comment>
<dbReference type="InterPro" id="IPR008266">
    <property type="entry name" value="Tyr_kinase_AS"/>
</dbReference>
<dbReference type="SUPFAM" id="SSF56112">
    <property type="entry name" value="Protein kinase-like (PK-like)"/>
    <property type="match status" value="1"/>
</dbReference>
<evidence type="ECO:0000259" key="9">
    <source>
        <dbReference type="PROSITE" id="PS50011"/>
    </source>
</evidence>
<dbReference type="InterPro" id="IPR011009">
    <property type="entry name" value="Kinase-like_dom_sf"/>
</dbReference>
<evidence type="ECO:0000313" key="11">
    <source>
        <dbReference type="Proteomes" id="UP001243846"/>
    </source>
</evidence>
<dbReference type="EMBL" id="JAUFRC010000002">
    <property type="protein sequence ID" value="MDN3713703.1"/>
    <property type="molecule type" value="Genomic_DNA"/>
</dbReference>
<feature type="domain" description="Protein kinase" evidence="9">
    <location>
        <begin position="1"/>
        <end position="135"/>
    </location>
</feature>
<evidence type="ECO:0000256" key="8">
    <source>
        <dbReference type="ARBA" id="ARBA00048679"/>
    </source>
</evidence>
<name>A0ABT8DA90_9RHOB</name>
<protein>
    <recommendedName>
        <fullName evidence="1">non-specific serine/threonine protein kinase</fullName>
        <ecNumber evidence="1">2.7.11.1</ecNumber>
    </recommendedName>
</protein>
<dbReference type="PANTHER" id="PTHR24363">
    <property type="entry name" value="SERINE/THREONINE PROTEIN KINASE"/>
    <property type="match status" value="1"/>
</dbReference>
<dbReference type="InterPro" id="IPR000719">
    <property type="entry name" value="Prot_kinase_dom"/>
</dbReference>
<organism evidence="10 11">
    <name type="scientific">Paracoccus cavernae</name>
    <dbReference type="NCBI Taxonomy" id="1571207"/>
    <lineage>
        <taxon>Bacteria</taxon>
        <taxon>Pseudomonadati</taxon>
        <taxon>Pseudomonadota</taxon>
        <taxon>Alphaproteobacteria</taxon>
        <taxon>Rhodobacterales</taxon>
        <taxon>Paracoccaceae</taxon>
        <taxon>Paracoccus</taxon>
    </lineage>
</organism>
<accession>A0ABT8DA90</accession>
<reference evidence="11" key="1">
    <citation type="journal article" date="2019" name="Int. J. Syst. Evol. Microbiol.">
        <title>The Global Catalogue of Microorganisms (GCM) 10K type strain sequencing project: providing services to taxonomists for standard genome sequencing and annotation.</title>
        <authorList>
            <consortium name="The Broad Institute Genomics Platform"/>
            <consortium name="The Broad Institute Genome Sequencing Center for Infectious Disease"/>
            <person name="Wu L."/>
            <person name="Ma J."/>
        </authorList>
    </citation>
    <scope>NUCLEOTIDE SEQUENCE [LARGE SCALE GENOMIC DNA]</scope>
    <source>
        <strain evidence="11">CECT 8482</strain>
    </source>
</reference>
<keyword evidence="2" id="KW-0723">Serine/threonine-protein kinase</keyword>
<evidence type="ECO:0000256" key="3">
    <source>
        <dbReference type="ARBA" id="ARBA00022679"/>
    </source>
</evidence>
<dbReference type="PROSITE" id="PS00109">
    <property type="entry name" value="PROTEIN_KINASE_TYR"/>
    <property type="match status" value="1"/>
</dbReference>
<evidence type="ECO:0000256" key="4">
    <source>
        <dbReference type="ARBA" id="ARBA00022741"/>
    </source>
</evidence>
<evidence type="ECO:0000256" key="1">
    <source>
        <dbReference type="ARBA" id="ARBA00012513"/>
    </source>
</evidence>
<evidence type="ECO:0000256" key="6">
    <source>
        <dbReference type="ARBA" id="ARBA00022840"/>
    </source>
</evidence>
<gene>
    <name evidence="10" type="ORF">QWZ10_21620</name>
</gene>
<dbReference type="EC" id="2.7.11.1" evidence="1"/>
<dbReference type="Proteomes" id="UP001243846">
    <property type="component" value="Unassembled WGS sequence"/>
</dbReference>
<dbReference type="PROSITE" id="PS50011">
    <property type="entry name" value="PROTEIN_KINASE_DOM"/>
    <property type="match status" value="1"/>
</dbReference>
<dbReference type="PANTHER" id="PTHR24363:SF0">
    <property type="entry name" value="SERINE_THREONINE KINASE LIKE DOMAIN CONTAINING 1"/>
    <property type="match status" value="1"/>
</dbReference>
<comment type="catalytic activity">
    <reaction evidence="7">
        <text>L-threonyl-[protein] + ATP = O-phospho-L-threonyl-[protein] + ADP + H(+)</text>
        <dbReference type="Rhea" id="RHEA:46608"/>
        <dbReference type="Rhea" id="RHEA-COMP:11060"/>
        <dbReference type="Rhea" id="RHEA-COMP:11605"/>
        <dbReference type="ChEBI" id="CHEBI:15378"/>
        <dbReference type="ChEBI" id="CHEBI:30013"/>
        <dbReference type="ChEBI" id="CHEBI:30616"/>
        <dbReference type="ChEBI" id="CHEBI:61977"/>
        <dbReference type="ChEBI" id="CHEBI:456216"/>
        <dbReference type="EC" id="2.7.11.1"/>
    </reaction>
</comment>
<evidence type="ECO:0000256" key="7">
    <source>
        <dbReference type="ARBA" id="ARBA00047899"/>
    </source>
</evidence>
<proteinExistence type="predicted"/>
<keyword evidence="11" id="KW-1185">Reference proteome</keyword>
<comment type="caution">
    <text evidence="10">The sequence shown here is derived from an EMBL/GenBank/DDBJ whole genome shotgun (WGS) entry which is preliminary data.</text>
</comment>
<keyword evidence="5" id="KW-0418">Kinase</keyword>
<evidence type="ECO:0000256" key="5">
    <source>
        <dbReference type="ARBA" id="ARBA00022777"/>
    </source>
</evidence>
<keyword evidence="3" id="KW-0808">Transferase</keyword>
<dbReference type="Pfam" id="PF00069">
    <property type="entry name" value="Pkinase"/>
    <property type="match status" value="1"/>
</dbReference>
<evidence type="ECO:0000256" key="2">
    <source>
        <dbReference type="ARBA" id="ARBA00022527"/>
    </source>
</evidence>
<sequence>MPSGVTHRDLSPDNVILRENRIDEAVLIDFGIARSTELGDGLNGRFAGKFKYIAPEQLGHGRGEIGPAADVYGLALMIAAALRGMPLDMGNSVVEASEARRRIPISTGSRTGSIQFCNICSNPIRPTDRRPWRRF</sequence>
<keyword evidence="6" id="KW-0067">ATP-binding</keyword>
<dbReference type="Gene3D" id="1.10.510.10">
    <property type="entry name" value="Transferase(Phosphotransferase) domain 1"/>
    <property type="match status" value="1"/>
</dbReference>
<evidence type="ECO:0000313" key="10">
    <source>
        <dbReference type="EMBL" id="MDN3713703.1"/>
    </source>
</evidence>